<name>A0ACC0GX13_9ERIC</name>
<keyword evidence="2" id="KW-1185">Reference proteome</keyword>
<comment type="caution">
    <text evidence="1">The sequence shown here is derived from an EMBL/GenBank/DDBJ whole genome shotgun (WGS) entry which is preliminary data.</text>
</comment>
<organism evidence="1 2">
    <name type="scientific">Camellia lanceoleosa</name>
    <dbReference type="NCBI Taxonomy" id="1840588"/>
    <lineage>
        <taxon>Eukaryota</taxon>
        <taxon>Viridiplantae</taxon>
        <taxon>Streptophyta</taxon>
        <taxon>Embryophyta</taxon>
        <taxon>Tracheophyta</taxon>
        <taxon>Spermatophyta</taxon>
        <taxon>Magnoliopsida</taxon>
        <taxon>eudicotyledons</taxon>
        <taxon>Gunneridae</taxon>
        <taxon>Pentapetalae</taxon>
        <taxon>asterids</taxon>
        <taxon>Ericales</taxon>
        <taxon>Theaceae</taxon>
        <taxon>Camellia</taxon>
    </lineage>
</organism>
<gene>
    <name evidence="1" type="ORF">LOK49_LG08G03291</name>
</gene>
<dbReference type="EMBL" id="CM045766">
    <property type="protein sequence ID" value="KAI8005244.1"/>
    <property type="molecule type" value="Genomic_DNA"/>
</dbReference>
<evidence type="ECO:0000313" key="2">
    <source>
        <dbReference type="Proteomes" id="UP001060215"/>
    </source>
</evidence>
<proteinExistence type="predicted"/>
<protein>
    <submittedName>
        <fullName evidence="1">HVA22-like protein j</fullName>
    </submittedName>
</protein>
<sequence length="42" mass="5245">MQGNSYVYETFLWPYVAKHKSDIDRNLQQLRTRAWDLVFYYQ</sequence>
<accession>A0ACC0GX13</accession>
<evidence type="ECO:0000313" key="1">
    <source>
        <dbReference type="EMBL" id="KAI8005244.1"/>
    </source>
</evidence>
<reference evidence="1 2" key="1">
    <citation type="journal article" date="2022" name="Plant J.">
        <title>Chromosome-level genome of Camellia lanceoleosa provides a valuable resource for understanding genome evolution and self-incompatibility.</title>
        <authorList>
            <person name="Gong W."/>
            <person name="Xiao S."/>
            <person name="Wang L."/>
            <person name="Liao Z."/>
            <person name="Chang Y."/>
            <person name="Mo W."/>
            <person name="Hu G."/>
            <person name="Li W."/>
            <person name="Zhao G."/>
            <person name="Zhu H."/>
            <person name="Hu X."/>
            <person name="Ji K."/>
            <person name="Xiang X."/>
            <person name="Song Q."/>
            <person name="Yuan D."/>
            <person name="Jin S."/>
            <person name="Zhang L."/>
        </authorList>
    </citation>
    <scope>NUCLEOTIDE SEQUENCE [LARGE SCALE GENOMIC DNA]</scope>
    <source>
        <strain evidence="1">SQ_2022a</strain>
    </source>
</reference>
<dbReference type="Proteomes" id="UP001060215">
    <property type="component" value="Chromosome 9"/>
</dbReference>